<evidence type="ECO:0000313" key="2">
    <source>
        <dbReference type="EnsemblPlants" id="OBART11G22080.2"/>
    </source>
</evidence>
<reference evidence="2" key="2">
    <citation type="submission" date="2015-03" db="UniProtKB">
        <authorList>
            <consortium name="EnsemblPlants"/>
        </authorList>
    </citation>
    <scope>IDENTIFICATION</scope>
</reference>
<evidence type="ECO:0000313" key="3">
    <source>
        <dbReference type="Proteomes" id="UP000026960"/>
    </source>
</evidence>
<dbReference type="Gramene" id="OBART11G22080.2">
    <property type="protein sequence ID" value="OBART11G22080.2"/>
    <property type="gene ID" value="OBART11G22080"/>
</dbReference>
<reference evidence="2" key="1">
    <citation type="journal article" date="2009" name="Rice">
        <title>De Novo Next Generation Sequencing of Plant Genomes.</title>
        <authorList>
            <person name="Rounsley S."/>
            <person name="Marri P.R."/>
            <person name="Yu Y."/>
            <person name="He R."/>
            <person name="Sisneros N."/>
            <person name="Goicoechea J.L."/>
            <person name="Lee S.J."/>
            <person name="Angelova A."/>
            <person name="Kudrna D."/>
            <person name="Luo M."/>
            <person name="Affourtit J."/>
            <person name="Desany B."/>
            <person name="Knight J."/>
            <person name="Niazi F."/>
            <person name="Egholm M."/>
            <person name="Wing R.A."/>
        </authorList>
    </citation>
    <scope>NUCLEOTIDE SEQUENCE [LARGE SCALE GENOMIC DNA]</scope>
    <source>
        <strain evidence="2">cv. IRGC 105608</strain>
    </source>
</reference>
<feature type="region of interest" description="Disordered" evidence="1">
    <location>
        <begin position="1"/>
        <end position="62"/>
    </location>
</feature>
<evidence type="ECO:0000256" key="1">
    <source>
        <dbReference type="SAM" id="MobiDB-lite"/>
    </source>
</evidence>
<dbReference type="Proteomes" id="UP000026960">
    <property type="component" value="Chromosome 11"/>
</dbReference>
<dbReference type="EnsemblPlants" id="OBART11G22080.2">
    <property type="protein sequence ID" value="OBART11G22080.2"/>
    <property type="gene ID" value="OBART11G22080"/>
</dbReference>
<proteinExistence type="predicted"/>
<name>A0A0D3HPQ1_9ORYZ</name>
<dbReference type="AlphaFoldDB" id="A0A0D3HPQ1"/>
<feature type="compositionally biased region" description="Polar residues" evidence="1">
    <location>
        <begin position="29"/>
        <end position="50"/>
    </location>
</feature>
<keyword evidence="3" id="KW-1185">Reference proteome</keyword>
<protein>
    <submittedName>
        <fullName evidence="2">Uncharacterized protein</fullName>
    </submittedName>
</protein>
<dbReference type="HOGENOM" id="CLU_2907618_0_0_1"/>
<accession>A0A0D3HPQ1</accession>
<organism evidence="2">
    <name type="scientific">Oryza barthii</name>
    <dbReference type="NCBI Taxonomy" id="65489"/>
    <lineage>
        <taxon>Eukaryota</taxon>
        <taxon>Viridiplantae</taxon>
        <taxon>Streptophyta</taxon>
        <taxon>Embryophyta</taxon>
        <taxon>Tracheophyta</taxon>
        <taxon>Spermatophyta</taxon>
        <taxon>Magnoliopsida</taxon>
        <taxon>Liliopsida</taxon>
        <taxon>Poales</taxon>
        <taxon>Poaceae</taxon>
        <taxon>BOP clade</taxon>
        <taxon>Oryzoideae</taxon>
        <taxon>Oryzeae</taxon>
        <taxon>Oryzinae</taxon>
        <taxon>Oryza</taxon>
    </lineage>
</organism>
<sequence>MARSSPKTAVPRYANSTLNRAPSAVYTAQKGNDQGNNKCMESTSTPSFQEVSPCEASASLNH</sequence>